<comment type="caution">
    <text evidence="5">The sequence shown here is derived from an EMBL/GenBank/DDBJ whole genome shotgun (WGS) entry which is preliminary data.</text>
</comment>
<evidence type="ECO:0000259" key="4">
    <source>
        <dbReference type="Pfam" id="PF20434"/>
    </source>
</evidence>
<feature type="domain" description="BD-FAE-like" evidence="4">
    <location>
        <begin position="81"/>
        <end position="283"/>
    </location>
</feature>
<comment type="similarity">
    <text evidence="1">Belongs to the 'GDXG' lipolytic enzyme family.</text>
</comment>
<keyword evidence="6" id="KW-1185">Reference proteome</keyword>
<evidence type="ECO:0000256" key="1">
    <source>
        <dbReference type="ARBA" id="ARBA00010515"/>
    </source>
</evidence>
<dbReference type="Gene3D" id="3.40.50.1820">
    <property type="entry name" value="alpha/beta hydrolase"/>
    <property type="match status" value="1"/>
</dbReference>
<accession>N1UZJ6</accession>
<dbReference type="Proteomes" id="UP000010729">
    <property type="component" value="Unassembled WGS sequence"/>
</dbReference>
<dbReference type="Pfam" id="PF20434">
    <property type="entry name" value="BD-FAE"/>
    <property type="match status" value="1"/>
</dbReference>
<dbReference type="InterPro" id="IPR050300">
    <property type="entry name" value="GDXG_lipolytic_enzyme"/>
</dbReference>
<evidence type="ECO:0000256" key="3">
    <source>
        <dbReference type="PROSITE-ProRule" id="PRU10038"/>
    </source>
</evidence>
<dbReference type="PROSITE" id="PS01174">
    <property type="entry name" value="LIPASE_GDXG_SER"/>
    <property type="match status" value="1"/>
</dbReference>
<dbReference type="InterPro" id="IPR029058">
    <property type="entry name" value="AB_hydrolase_fold"/>
</dbReference>
<evidence type="ECO:0000256" key="2">
    <source>
        <dbReference type="ARBA" id="ARBA00022801"/>
    </source>
</evidence>
<sequence>MQVSFRPAQAAAAGAAAFLAALAGGLLVWLRFSPRPLAVLLRVLSERDGRRTSRAMARHVPEGISEVLDQQYLSHHAHTYLDVFFPEKAADGLRLPTIVWIHGGGWISGNKNDVGNYLRILASYGFTTVGVDYSLAHVRRYPAPVRQSAAALRYLTHNADRLHIDTERLVLAGDSAGAQIAAQLALVISDPDYARKLGIASPITPDRLRAVLLHCGAYDLSLAGADHGGNRHYLRTVLWSYTGAKDYLERPYVALASVARHVDGKFPPAFVSAGNADPLLPHSLGLVTALKAKGSVVEEFFPETDAGLGHQYQFNLELEASRRVLELSVEFLRGRTA</sequence>
<evidence type="ECO:0000313" key="6">
    <source>
        <dbReference type="Proteomes" id="UP000010729"/>
    </source>
</evidence>
<proteinExistence type="inferred from homology"/>
<dbReference type="GO" id="GO:0016787">
    <property type="term" value="F:hydrolase activity"/>
    <property type="evidence" value="ECO:0007669"/>
    <property type="project" value="UniProtKB-KW"/>
</dbReference>
<dbReference type="PANTHER" id="PTHR48081">
    <property type="entry name" value="AB HYDROLASE SUPERFAMILY PROTEIN C4A8.06C"/>
    <property type="match status" value="1"/>
</dbReference>
<reference evidence="5 6" key="1">
    <citation type="journal article" date="2013" name="Genome Announc.">
        <title>Draft Genome Sequence of Arthrobacter crystallopoietes Strain BAB-32, Revealing Genes for Bioremediation.</title>
        <authorList>
            <person name="Joshi M.N."/>
            <person name="Pandit A.S."/>
            <person name="Sharma A."/>
            <person name="Pandya R.V."/>
            <person name="Desai S.M."/>
            <person name="Saxena A.K."/>
            <person name="Bagatharia S.B."/>
        </authorList>
    </citation>
    <scope>NUCLEOTIDE SEQUENCE [LARGE SCALE GENOMIC DNA]</scope>
    <source>
        <strain evidence="5 6">BAB-32</strain>
    </source>
</reference>
<dbReference type="AlphaFoldDB" id="N1UZJ6"/>
<dbReference type="InterPro" id="IPR049492">
    <property type="entry name" value="BD-FAE-like_dom"/>
</dbReference>
<gene>
    <name evidence="5" type="ORF">D477_002386</name>
</gene>
<dbReference type="SUPFAM" id="SSF53474">
    <property type="entry name" value="alpha/beta-Hydrolases"/>
    <property type="match status" value="1"/>
</dbReference>
<dbReference type="EMBL" id="ANPE02000061">
    <property type="protein sequence ID" value="EMY35801.1"/>
    <property type="molecule type" value="Genomic_DNA"/>
</dbReference>
<protein>
    <submittedName>
        <fullName evidence="5">Lipase LipA</fullName>
    </submittedName>
</protein>
<keyword evidence="2" id="KW-0378">Hydrolase</keyword>
<name>N1UZJ6_9MICC</name>
<feature type="active site" evidence="3">
    <location>
        <position position="175"/>
    </location>
</feature>
<dbReference type="InterPro" id="IPR033140">
    <property type="entry name" value="Lipase_GDXG_put_SER_AS"/>
</dbReference>
<dbReference type="RefSeq" id="WP_005266888.1">
    <property type="nucleotide sequence ID" value="NZ_ANPE02000061.1"/>
</dbReference>
<evidence type="ECO:0000313" key="5">
    <source>
        <dbReference type="EMBL" id="EMY35801.1"/>
    </source>
</evidence>
<organism evidence="5 6">
    <name type="scientific">Arthrobacter crystallopoietes BAB-32</name>
    <dbReference type="NCBI Taxonomy" id="1246476"/>
    <lineage>
        <taxon>Bacteria</taxon>
        <taxon>Bacillati</taxon>
        <taxon>Actinomycetota</taxon>
        <taxon>Actinomycetes</taxon>
        <taxon>Micrococcales</taxon>
        <taxon>Micrococcaceae</taxon>
        <taxon>Crystallibacter</taxon>
    </lineage>
</organism>